<dbReference type="AlphaFoldDB" id="A0A336N843"/>
<dbReference type="RefSeq" id="WP_005703588.1">
    <property type="nucleotide sequence ID" value="NZ_MAQF01000027.1"/>
</dbReference>
<dbReference type="STRING" id="732.ADJ80_01925"/>
<proteinExistence type="predicted"/>
<dbReference type="InterPro" id="IPR010732">
    <property type="entry name" value="T6SS_TssG-like"/>
</dbReference>
<sequence length="332" mass="38447">MGTEDLSPKYDLTDFNFHQLIEVVAKASSANLELLENTLLEDSLYLFSSNPKISFPLGDIEKVNIINRDNKTQFNIVVNFLGLQGSSGPLPGSVLDEIAEEFYESEHIKIKYLDFFNHHLISLLHQIWRKYKYYIKFKEDFSDIYSKNMMSLIGISREYSEYSHLKWDKIFYYLGIIQSRIRTPQVLSTIIQYYFSLDKVEIKEHARQLVQLNSEQRSSLGNNNMMLGDDFIAGDVVESFSNKFEVAIHNLDISQFYQFLPLGHKYTELKELIRFLLKDPLPYDISLGLHPQTHSTFVLGENKSSLLGWTTLLNSAFDNSYSLDAVTIEGQR</sequence>
<accession>A0A336N843</accession>
<gene>
    <name evidence="1" type="ORF">NCTC5908_01052</name>
</gene>
<dbReference type="Proteomes" id="UP000253728">
    <property type="component" value="Unassembled WGS sequence"/>
</dbReference>
<dbReference type="GeneID" id="49634856"/>
<dbReference type="Pfam" id="PF06996">
    <property type="entry name" value="T6SS_TssG"/>
    <property type="match status" value="1"/>
</dbReference>
<dbReference type="PANTHER" id="PTHR35564">
    <property type="match status" value="1"/>
</dbReference>
<protein>
    <submittedName>
        <fullName evidence="1">Uncharacterized protein conserved in bacteria</fullName>
    </submittedName>
</protein>
<organism evidence="1 2">
    <name type="scientific">Aggregatibacter aphrophilus</name>
    <name type="common">Haemophilus aphrophilus</name>
    <dbReference type="NCBI Taxonomy" id="732"/>
    <lineage>
        <taxon>Bacteria</taxon>
        <taxon>Pseudomonadati</taxon>
        <taxon>Pseudomonadota</taxon>
        <taxon>Gammaproteobacteria</taxon>
        <taxon>Pasteurellales</taxon>
        <taxon>Pasteurellaceae</taxon>
        <taxon>Aggregatibacter</taxon>
    </lineage>
</organism>
<dbReference type="NCBIfam" id="TIGR03347">
    <property type="entry name" value="VI_chp_1"/>
    <property type="match status" value="1"/>
</dbReference>
<evidence type="ECO:0000313" key="2">
    <source>
        <dbReference type="Proteomes" id="UP000253728"/>
    </source>
</evidence>
<dbReference type="EMBL" id="UFSP01000001">
    <property type="protein sequence ID" value="SSY94851.1"/>
    <property type="molecule type" value="Genomic_DNA"/>
</dbReference>
<reference evidence="1 2" key="1">
    <citation type="submission" date="2018-06" db="EMBL/GenBank/DDBJ databases">
        <authorList>
            <consortium name="Pathogen Informatics"/>
            <person name="Doyle S."/>
        </authorList>
    </citation>
    <scope>NUCLEOTIDE SEQUENCE [LARGE SCALE GENOMIC DNA]</scope>
    <source>
        <strain evidence="1 2">NCTC5908</strain>
    </source>
</reference>
<dbReference type="PANTHER" id="PTHR35564:SF3">
    <property type="entry name" value="TYPE VI SECRETION SYSTEM BASEPLATE SUBUNIT TSSG"/>
    <property type="match status" value="1"/>
</dbReference>
<evidence type="ECO:0000313" key="1">
    <source>
        <dbReference type="EMBL" id="SSY94851.1"/>
    </source>
</evidence>
<name>A0A336N843_AGGAP</name>